<dbReference type="InterPro" id="IPR013094">
    <property type="entry name" value="AB_hydrolase_3"/>
</dbReference>
<evidence type="ECO:0000259" key="1">
    <source>
        <dbReference type="Pfam" id="PF07859"/>
    </source>
</evidence>
<proteinExistence type="evidence at transcript level"/>
<dbReference type="SUPFAM" id="SSF53474">
    <property type="entry name" value="alpha/beta-Hydrolases"/>
    <property type="match status" value="1"/>
</dbReference>
<reference evidence="2" key="1">
    <citation type="submission" date="2010-04" db="EMBL/GenBank/DDBJ databases">
        <authorList>
            <person name="Reid K.E."/>
            <person name="Liao N."/>
            <person name="Chan S."/>
            <person name="Docking R."/>
            <person name="Taylor G."/>
            <person name="Moore R."/>
            <person name="Mayo M."/>
            <person name="Munro S."/>
            <person name="King J."/>
            <person name="Yanchuk A."/>
            <person name="Holt R."/>
            <person name="Jones S."/>
            <person name="Marra M."/>
            <person name="Ritland C.E."/>
            <person name="Ritland K."/>
            <person name="Bohlmann J."/>
        </authorList>
    </citation>
    <scope>NUCLEOTIDE SEQUENCE</scope>
    <source>
        <tissue evidence="2">Buds collected with no treatment. Collection October 2007</tissue>
    </source>
</reference>
<dbReference type="AlphaFoldDB" id="D5A7X7"/>
<dbReference type="PANTHER" id="PTHR23024:SF24">
    <property type="entry name" value="ALPHA_BETA HYDROLASE FOLD-3 DOMAIN-CONTAINING PROTEIN"/>
    <property type="match status" value="1"/>
</dbReference>
<protein>
    <recommendedName>
        <fullName evidence="1">Alpha/beta hydrolase fold-3 domain-containing protein</fullName>
    </recommendedName>
</protein>
<name>D5A7X7_PICSI</name>
<dbReference type="GO" id="GO:0016787">
    <property type="term" value="F:hydrolase activity"/>
    <property type="evidence" value="ECO:0007669"/>
    <property type="project" value="InterPro"/>
</dbReference>
<organism evidence="2">
    <name type="scientific">Picea sitchensis</name>
    <name type="common">Sitka spruce</name>
    <name type="synonym">Pinus sitchensis</name>
    <dbReference type="NCBI Taxonomy" id="3332"/>
    <lineage>
        <taxon>Eukaryota</taxon>
        <taxon>Viridiplantae</taxon>
        <taxon>Streptophyta</taxon>
        <taxon>Embryophyta</taxon>
        <taxon>Tracheophyta</taxon>
        <taxon>Spermatophyta</taxon>
        <taxon>Pinopsida</taxon>
        <taxon>Pinidae</taxon>
        <taxon>Conifers I</taxon>
        <taxon>Pinales</taxon>
        <taxon>Pinaceae</taxon>
        <taxon>Picea</taxon>
    </lineage>
</organism>
<feature type="domain" description="Alpha/beta hydrolase fold-3" evidence="1">
    <location>
        <begin position="103"/>
        <end position="324"/>
    </location>
</feature>
<evidence type="ECO:0000313" key="2">
    <source>
        <dbReference type="EMBL" id="ADE75646.1"/>
    </source>
</evidence>
<dbReference type="InterPro" id="IPR029058">
    <property type="entry name" value="AB_hydrolase_fold"/>
</dbReference>
<dbReference type="InterPro" id="IPR050466">
    <property type="entry name" value="Carboxylest/Gibb_receptor"/>
</dbReference>
<dbReference type="Gene3D" id="3.40.50.1820">
    <property type="entry name" value="alpha/beta hydrolase"/>
    <property type="match status" value="1"/>
</dbReference>
<dbReference type="Pfam" id="PF07859">
    <property type="entry name" value="Abhydrolase_3"/>
    <property type="match status" value="1"/>
</dbReference>
<dbReference type="OMA" id="WHRPNAI"/>
<accession>D5A7X7</accession>
<dbReference type="EMBL" id="BT122257">
    <property type="protein sequence ID" value="ADE75646.1"/>
    <property type="molecule type" value="mRNA"/>
</dbReference>
<dbReference type="PANTHER" id="PTHR23024">
    <property type="entry name" value="ARYLACETAMIDE DEACETYLASE"/>
    <property type="match status" value="1"/>
</dbReference>
<sequence>MSQVQTPASSSSEILISRDAKPASFPLGLRLLCRILNSVNDLARRKDGTFNRRIMNWIEYKTPANGTPTRGVYTKDVVIDAQTGVQVRLFIPVEAPEKPLPVVFFFHGGGFATLSSEFVLYDIFCRRLARRRRVLVISVDYRRSPEHRFPIPYDDCVGAIRWFSSGNGKAHLPAHADLSRCFLMGDSAGANIVHHVGCRVLAAAEETMSGVRIVGHVLLQPFFGGEKRTPSEARLVGAPIVNMENSDWHWKAFLPVGADRDHPAANVFGPNAPDISALPLPPTLVVVGGHDPLQDWQLGYVEHLRKIKKDVELLFYGEGIHGFHVFYQIEVSSKLISELRSFMTRCCEK</sequence>